<dbReference type="EMBL" id="QTSX02004329">
    <property type="protein sequence ID" value="KAJ9065715.1"/>
    <property type="molecule type" value="Genomic_DNA"/>
</dbReference>
<dbReference type="Proteomes" id="UP001165960">
    <property type="component" value="Unassembled WGS sequence"/>
</dbReference>
<comment type="caution">
    <text evidence="1">The sequence shown here is derived from an EMBL/GenBank/DDBJ whole genome shotgun (WGS) entry which is preliminary data.</text>
</comment>
<keyword evidence="2" id="KW-1185">Reference proteome</keyword>
<gene>
    <name evidence="1" type="ORF">DSO57_1016801</name>
</gene>
<reference evidence="1" key="1">
    <citation type="submission" date="2022-04" db="EMBL/GenBank/DDBJ databases">
        <title>Genome of the entomopathogenic fungus Entomophthora muscae.</title>
        <authorList>
            <person name="Elya C."/>
            <person name="Lovett B.R."/>
            <person name="Lee E."/>
            <person name="Macias A.M."/>
            <person name="Hajek A.E."/>
            <person name="De Bivort B.L."/>
            <person name="Kasson M.T."/>
            <person name="De Fine Licht H.H."/>
            <person name="Stajich J.E."/>
        </authorList>
    </citation>
    <scope>NUCLEOTIDE SEQUENCE</scope>
    <source>
        <strain evidence="1">Berkeley</strain>
    </source>
</reference>
<organism evidence="1 2">
    <name type="scientific">Entomophthora muscae</name>
    <dbReference type="NCBI Taxonomy" id="34485"/>
    <lineage>
        <taxon>Eukaryota</taxon>
        <taxon>Fungi</taxon>
        <taxon>Fungi incertae sedis</taxon>
        <taxon>Zoopagomycota</taxon>
        <taxon>Entomophthoromycotina</taxon>
        <taxon>Entomophthoromycetes</taxon>
        <taxon>Entomophthorales</taxon>
        <taxon>Entomophthoraceae</taxon>
        <taxon>Entomophthora</taxon>
    </lineage>
</organism>
<sequence length="237" mass="25679">MLPPWYKVTMWILEPISLLFWSPNPVFWNKLFLISQSPGFAPGLLVNLIGHLIQVPTNLASYGLFPWLSSYLRKLLPPLGSGITETPFSDLDNPSPTAVSASFLPSVHQIPVLDPEVPPTWDHSLWLLSGALVMVLDSSPPLLNLAAQTTSLVTCINGVAGTLAVQQIKINEFGAAVATSWDISGQNSSTLDTLEESLQLLWARQSAAESEFEGNPHINVLNPGDNSQSTSLSIDPN</sequence>
<accession>A0ACC2STV1</accession>
<protein>
    <submittedName>
        <fullName evidence="1">Uncharacterized protein</fullName>
    </submittedName>
</protein>
<proteinExistence type="predicted"/>
<evidence type="ECO:0000313" key="1">
    <source>
        <dbReference type="EMBL" id="KAJ9065715.1"/>
    </source>
</evidence>
<evidence type="ECO:0000313" key="2">
    <source>
        <dbReference type="Proteomes" id="UP001165960"/>
    </source>
</evidence>
<name>A0ACC2STV1_9FUNG</name>